<accession>A0A367WT33</accession>
<dbReference type="EMBL" id="JPWI01000013">
    <property type="protein sequence ID" value="RCK43602.1"/>
    <property type="molecule type" value="Genomic_DNA"/>
</dbReference>
<evidence type="ECO:0000313" key="2">
    <source>
        <dbReference type="Proteomes" id="UP000252255"/>
    </source>
</evidence>
<organism evidence="1 2">
    <name type="scientific">Thalassospira profundimaris</name>
    <dbReference type="NCBI Taxonomy" id="502049"/>
    <lineage>
        <taxon>Bacteria</taxon>
        <taxon>Pseudomonadati</taxon>
        <taxon>Pseudomonadota</taxon>
        <taxon>Alphaproteobacteria</taxon>
        <taxon>Rhodospirillales</taxon>
        <taxon>Thalassospiraceae</taxon>
        <taxon>Thalassospira</taxon>
    </lineage>
</organism>
<evidence type="ECO:0000313" key="1">
    <source>
        <dbReference type="EMBL" id="RCK43602.1"/>
    </source>
</evidence>
<gene>
    <name evidence="1" type="ORF">TH30_18495</name>
</gene>
<reference evidence="1 2" key="1">
    <citation type="submission" date="2014-07" db="EMBL/GenBank/DDBJ databases">
        <title>Draft genome sequence of Thalassospira profundimaris PR54-5.</title>
        <authorList>
            <person name="Lai Q."/>
            <person name="Shao Z."/>
        </authorList>
    </citation>
    <scope>NUCLEOTIDE SEQUENCE [LARGE SCALE GENOMIC DNA]</scope>
    <source>
        <strain evidence="1 2">PR54-5</strain>
    </source>
</reference>
<dbReference type="AlphaFoldDB" id="A0A367WT33"/>
<proteinExistence type="predicted"/>
<comment type="caution">
    <text evidence="1">The sequence shown here is derived from an EMBL/GenBank/DDBJ whole genome shotgun (WGS) entry which is preliminary data.</text>
</comment>
<evidence type="ECO:0008006" key="3">
    <source>
        <dbReference type="Google" id="ProtNLM"/>
    </source>
</evidence>
<protein>
    <recommendedName>
        <fullName evidence="3">Solute-binding protein family 3/N-terminal domain-containing protein</fullName>
    </recommendedName>
</protein>
<name>A0A367WT33_9PROT</name>
<dbReference type="SUPFAM" id="SSF53850">
    <property type="entry name" value="Periplasmic binding protein-like II"/>
    <property type="match status" value="1"/>
</dbReference>
<dbReference type="Proteomes" id="UP000252255">
    <property type="component" value="Unassembled WGS sequence"/>
</dbReference>
<sequence>MISGLTVACYLSAASLVKSGGKAQAADPALPLIVWQQAPSPPAVIVDGPSAGDGYLQRTTDWLISHLPGYRHEKRMVPIPRALDVMAKGEFMCSNFLYESDYRRNFLIFSDPLLELQALTMFIAPEKLNELRYAMRDGMVDLGLLAHQNKLSIGMPVGYRFDEALVPGVNDFLQSKMTQSAGTTEMTIRLFDVSRIDGFISYQVNVNYYREAGELGRETIPVPIMGVPVRPLPVSCSGDKKQAQQIIDAVNSLLSDQQNRQELEAFYDRWAAATP</sequence>